<evidence type="ECO:0000256" key="1">
    <source>
        <dbReference type="ARBA" id="ARBA00004123"/>
    </source>
</evidence>
<dbReference type="InParanoid" id="A0A6J0PQW1"/>
<reference evidence="14" key="1">
    <citation type="submission" date="2025-08" db="UniProtKB">
        <authorList>
            <consortium name="RefSeq"/>
        </authorList>
    </citation>
    <scope>IDENTIFICATION</scope>
</reference>
<evidence type="ECO:0000256" key="2">
    <source>
        <dbReference type="ARBA" id="ARBA00010024"/>
    </source>
</evidence>
<dbReference type="OrthoDB" id="153872at2759"/>
<dbReference type="InterPro" id="IPR049808">
    <property type="entry name" value="CONSTANS-like_Bbox1"/>
</dbReference>
<protein>
    <submittedName>
        <fullName evidence="14">Zinc finger protein CONSTANS-LIKE 13</fullName>
    </submittedName>
</protein>
<accession>A0A6J0PQW1</accession>
<dbReference type="GO" id="GO:0005634">
    <property type="term" value="C:nucleus"/>
    <property type="evidence" value="ECO:0007669"/>
    <property type="project" value="UniProtKB-SubCell"/>
</dbReference>
<keyword evidence="6" id="KW-0862">Zinc</keyword>
<dbReference type="KEGG" id="egu:105057802"/>
<feature type="domain" description="CCT" evidence="12">
    <location>
        <begin position="348"/>
        <end position="390"/>
    </location>
</feature>
<dbReference type="Pfam" id="PF06203">
    <property type="entry name" value="CCT"/>
    <property type="match status" value="1"/>
</dbReference>
<proteinExistence type="inferred from homology"/>
<dbReference type="PANTHER" id="PTHR31717:SF45">
    <property type="entry name" value="ZINC FINGER PROTEIN CONSTANS-LIKE 14-RELATED"/>
    <property type="match status" value="1"/>
</dbReference>
<evidence type="ECO:0000256" key="3">
    <source>
        <dbReference type="ARBA" id="ARBA00022723"/>
    </source>
</evidence>
<evidence type="ECO:0000256" key="5">
    <source>
        <dbReference type="ARBA" id="ARBA00022771"/>
    </source>
</evidence>
<dbReference type="GO" id="GO:0006355">
    <property type="term" value="P:regulation of DNA-templated transcription"/>
    <property type="evidence" value="ECO:0007669"/>
    <property type="project" value="UniProtKB-ARBA"/>
</dbReference>
<evidence type="ECO:0000256" key="4">
    <source>
        <dbReference type="ARBA" id="ARBA00022737"/>
    </source>
</evidence>
<dbReference type="GO" id="GO:0008270">
    <property type="term" value="F:zinc ion binding"/>
    <property type="evidence" value="ECO:0007669"/>
    <property type="project" value="UniProtKB-KW"/>
</dbReference>
<organism evidence="13 14">
    <name type="scientific">Elaeis guineensis var. tenera</name>
    <name type="common">Oil palm</name>
    <dbReference type="NCBI Taxonomy" id="51953"/>
    <lineage>
        <taxon>Eukaryota</taxon>
        <taxon>Viridiplantae</taxon>
        <taxon>Streptophyta</taxon>
        <taxon>Embryophyta</taxon>
        <taxon>Tracheophyta</taxon>
        <taxon>Spermatophyta</taxon>
        <taxon>Magnoliopsida</taxon>
        <taxon>Liliopsida</taxon>
        <taxon>Arecaceae</taxon>
        <taxon>Arecoideae</taxon>
        <taxon>Cocoseae</taxon>
        <taxon>Elaeidinae</taxon>
        <taxon>Elaeis</taxon>
    </lineage>
</organism>
<dbReference type="Proteomes" id="UP000504607">
    <property type="component" value="Chromosome 14"/>
</dbReference>
<keyword evidence="4" id="KW-0677">Repeat</keyword>
<comment type="similarity">
    <text evidence="2">Belongs to the CONSTANS family.</text>
</comment>
<feature type="domain" description="B box-type" evidence="11">
    <location>
        <begin position="28"/>
        <end position="75"/>
    </location>
</feature>
<feature type="region of interest" description="Disordered" evidence="10">
    <location>
        <begin position="1"/>
        <end position="26"/>
    </location>
</feature>
<evidence type="ECO:0000313" key="13">
    <source>
        <dbReference type="Proteomes" id="UP000504607"/>
    </source>
</evidence>
<dbReference type="PROSITE" id="PS51017">
    <property type="entry name" value="CCT"/>
    <property type="match status" value="1"/>
</dbReference>
<evidence type="ECO:0000313" key="14">
    <source>
        <dbReference type="RefSeq" id="XP_019710221.1"/>
    </source>
</evidence>
<dbReference type="AlphaFoldDB" id="A0A6J0PQW1"/>
<dbReference type="RefSeq" id="XP_019710221.1">
    <property type="nucleotide sequence ID" value="XM_019854662.2"/>
</dbReference>
<keyword evidence="7 9" id="KW-0539">Nucleus</keyword>
<sequence length="406" mass="45205">MGQEEPAKAVDKVERDEGREGEDKEREEEEACCDFCGEAKPLVYCRADDARLCLHCDRQVHAANSVCSRHPRSLLCDSCRAAASSIFCPSHRRLLCTNCDFDAHRAGGVVHQDRRPVESFSGCPTAAELVAVLGVGGDVKSVVEGAGDDGGGGWLGDEGWMWETPPVFSLDDLIVPTTSCHGFQAIGIPPLPKDRNSTCGKHKEEIVRQLHELIKNEIHVINDYEDLEQVMTFQTLAPQQNFQLGNLSSDVDHDGTCIVVPACEDNTLQWKHSDCQETTDKLAAVFPYEQYIGDSSMVNLLSVGETTDNQAHANEANVAEPDTGHTVSRQNLPSLPLKSGNEHAFVNRDSVISRYKEKRKTRRYEKLIRYESRKLRADRRMRIKGRFAKANEVTQLEKDQTPKLGD</sequence>
<feature type="domain" description="B box-type" evidence="11">
    <location>
        <begin position="71"/>
        <end position="117"/>
    </location>
</feature>
<dbReference type="SMART" id="SM00336">
    <property type="entry name" value="BBOX"/>
    <property type="match status" value="1"/>
</dbReference>
<evidence type="ECO:0000259" key="11">
    <source>
        <dbReference type="PROSITE" id="PS50119"/>
    </source>
</evidence>
<evidence type="ECO:0000256" key="7">
    <source>
        <dbReference type="ARBA" id="ARBA00023242"/>
    </source>
</evidence>
<evidence type="ECO:0000256" key="6">
    <source>
        <dbReference type="ARBA" id="ARBA00022833"/>
    </source>
</evidence>
<dbReference type="InterPro" id="IPR010402">
    <property type="entry name" value="CCT_domain"/>
</dbReference>
<keyword evidence="13" id="KW-1185">Reference proteome</keyword>
<dbReference type="GeneID" id="105057802"/>
<keyword evidence="3" id="KW-0479">Metal-binding</keyword>
<feature type="compositionally biased region" description="Basic and acidic residues" evidence="10">
    <location>
        <begin position="1"/>
        <end position="24"/>
    </location>
</feature>
<evidence type="ECO:0000256" key="10">
    <source>
        <dbReference type="SAM" id="MobiDB-lite"/>
    </source>
</evidence>
<evidence type="ECO:0000256" key="9">
    <source>
        <dbReference type="PROSITE-ProRule" id="PRU00357"/>
    </source>
</evidence>
<name>A0A6J0PQW1_ELAGV</name>
<comment type="subcellular location">
    <subcellularLocation>
        <location evidence="1 9">Nucleus</location>
    </subcellularLocation>
</comment>
<dbReference type="FunCoup" id="A0A6J0PQW1">
    <property type="interactions" value="911"/>
</dbReference>
<keyword evidence="5 8" id="KW-0863">Zinc-finger</keyword>
<dbReference type="PROSITE" id="PS50119">
    <property type="entry name" value="ZF_BBOX"/>
    <property type="match status" value="2"/>
</dbReference>
<evidence type="ECO:0000259" key="12">
    <source>
        <dbReference type="PROSITE" id="PS51017"/>
    </source>
</evidence>
<gene>
    <name evidence="14" type="primary">LOC105057802</name>
</gene>
<evidence type="ECO:0000256" key="8">
    <source>
        <dbReference type="PROSITE-ProRule" id="PRU00024"/>
    </source>
</evidence>
<dbReference type="InterPro" id="IPR000315">
    <property type="entry name" value="Znf_B-box"/>
</dbReference>
<dbReference type="CDD" id="cd19821">
    <property type="entry name" value="Bbox1_BBX-like"/>
    <property type="match status" value="1"/>
</dbReference>
<dbReference type="PANTHER" id="PTHR31717">
    <property type="entry name" value="ZINC FINGER PROTEIN CONSTANS-LIKE 10"/>
    <property type="match status" value="1"/>
</dbReference>